<evidence type="ECO:0000259" key="4">
    <source>
        <dbReference type="Pfam" id="PF00294"/>
    </source>
</evidence>
<evidence type="ECO:0000256" key="1">
    <source>
        <dbReference type="ARBA" id="ARBA00010688"/>
    </source>
</evidence>
<evidence type="ECO:0000256" key="2">
    <source>
        <dbReference type="ARBA" id="ARBA00022679"/>
    </source>
</evidence>
<dbReference type="InterPro" id="IPR050306">
    <property type="entry name" value="PfkB_Carbo_kinase"/>
</dbReference>
<name>A0A6B1G133_9CHLR</name>
<dbReference type="PANTHER" id="PTHR43085">
    <property type="entry name" value="HEXOKINASE FAMILY MEMBER"/>
    <property type="match status" value="1"/>
</dbReference>
<dbReference type="InterPro" id="IPR011611">
    <property type="entry name" value="PfkB_dom"/>
</dbReference>
<protein>
    <recommendedName>
        <fullName evidence="4">Carbohydrate kinase PfkB domain-containing protein</fullName>
    </recommendedName>
</protein>
<comment type="caution">
    <text evidence="5">The sequence shown here is derived from an EMBL/GenBank/DDBJ whole genome shotgun (WGS) entry which is preliminary data.</text>
</comment>
<organism evidence="5">
    <name type="scientific">Caldilineaceae bacterium SB0675_bin_29</name>
    <dbReference type="NCBI Taxonomy" id="2605266"/>
    <lineage>
        <taxon>Bacteria</taxon>
        <taxon>Bacillati</taxon>
        <taxon>Chloroflexota</taxon>
        <taxon>Caldilineae</taxon>
        <taxon>Caldilineales</taxon>
        <taxon>Caldilineaceae</taxon>
    </lineage>
</organism>
<gene>
    <name evidence="5" type="ORF">F4148_08810</name>
</gene>
<feature type="domain" description="Carbohydrate kinase PfkB" evidence="4">
    <location>
        <begin position="184"/>
        <end position="271"/>
    </location>
</feature>
<keyword evidence="2" id="KW-0808">Transferase</keyword>
<dbReference type="Gene3D" id="3.40.1190.20">
    <property type="match status" value="1"/>
</dbReference>
<comment type="similarity">
    <text evidence="1">Belongs to the carbohydrate kinase PfkB family.</text>
</comment>
<evidence type="ECO:0000313" key="5">
    <source>
        <dbReference type="EMBL" id="MYH61851.1"/>
    </source>
</evidence>
<dbReference type="Pfam" id="PF00294">
    <property type="entry name" value="PfkB"/>
    <property type="match status" value="1"/>
</dbReference>
<reference evidence="5" key="1">
    <citation type="submission" date="2019-09" db="EMBL/GenBank/DDBJ databases">
        <title>Characterisation of the sponge microbiome using genome-centric metagenomics.</title>
        <authorList>
            <person name="Engelberts J.P."/>
            <person name="Robbins S.J."/>
            <person name="De Goeij J.M."/>
            <person name="Aranda M."/>
            <person name="Bell S.C."/>
            <person name="Webster N.S."/>
        </authorList>
    </citation>
    <scope>NUCLEOTIDE SEQUENCE</scope>
    <source>
        <strain evidence="5">SB0675_bin_29</strain>
    </source>
</reference>
<keyword evidence="3" id="KW-0418">Kinase</keyword>
<sequence>MSIDLLAIGTVTRDIATADPSATDYVLGGTVSFAAVTAARLGRRPAVLTRAGEDIDLSALSGLADLHLLPCENTTTFANLYSPDGRVQYCYTPSPPIAPADIPPKLRSPQIALLGPLVNEVQSDVAAIFDSDTLVAAVPQGWMRRWDEQGRVYPTKWTDMAKTLPHLDALILSIEDIDGDLCQVEEFLKYVRLVVLTEYRDGSTIYRRKSDSDIEVVPIPPRPAIELDPTGAGDIFATAFLLRLDETGDPFDAARYANVTASFGIEGRGVTGIPSHERVLDYMALHPWQHRAA</sequence>
<proteinExistence type="inferred from homology"/>
<dbReference type="AlphaFoldDB" id="A0A6B1G133"/>
<evidence type="ECO:0000256" key="3">
    <source>
        <dbReference type="ARBA" id="ARBA00022777"/>
    </source>
</evidence>
<dbReference type="SUPFAM" id="SSF53613">
    <property type="entry name" value="Ribokinase-like"/>
    <property type="match status" value="1"/>
</dbReference>
<dbReference type="InterPro" id="IPR029056">
    <property type="entry name" value="Ribokinase-like"/>
</dbReference>
<accession>A0A6B1G133</accession>
<dbReference type="PANTHER" id="PTHR43085:SF57">
    <property type="entry name" value="CARBOHYDRATE KINASE PFKB DOMAIN-CONTAINING PROTEIN"/>
    <property type="match status" value="1"/>
</dbReference>
<dbReference type="GO" id="GO:0016301">
    <property type="term" value="F:kinase activity"/>
    <property type="evidence" value="ECO:0007669"/>
    <property type="project" value="UniProtKB-KW"/>
</dbReference>
<dbReference type="EMBL" id="VYDA01000330">
    <property type="protein sequence ID" value="MYH61851.1"/>
    <property type="molecule type" value="Genomic_DNA"/>
</dbReference>